<name>A0A418WF20_9PROT</name>
<dbReference type="SUPFAM" id="SSF47413">
    <property type="entry name" value="lambda repressor-like DNA-binding domains"/>
    <property type="match status" value="1"/>
</dbReference>
<accession>A0A418WF20</accession>
<dbReference type="PROSITE" id="PS50943">
    <property type="entry name" value="HTH_CROC1"/>
    <property type="match status" value="1"/>
</dbReference>
<dbReference type="RefSeq" id="WP_119779238.1">
    <property type="nucleotide sequence ID" value="NZ_QYUK01000011.1"/>
</dbReference>
<evidence type="ECO:0000313" key="2">
    <source>
        <dbReference type="EMBL" id="RJF88604.1"/>
    </source>
</evidence>
<dbReference type="InterPro" id="IPR001387">
    <property type="entry name" value="Cro/C1-type_HTH"/>
</dbReference>
<sequence>MKILKDVVAGLPVAERRAVEARTADLIAEEMTLRDLRRALAVTQEQLARSLKVKQANISQLEKRADLLISTLRETVAAMGGTLELVATFPDRPPVKLAGLGELDAEDSAA</sequence>
<dbReference type="AlphaFoldDB" id="A0A418WF20"/>
<protein>
    <submittedName>
        <fullName evidence="2">XRE family transcriptional regulator</fullName>
    </submittedName>
</protein>
<dbReference type="CDD" id="cd00093">
    <property type="entry name" value="HTH_XRE"/>
    <property type="match status" value="1"/>
</dbReference>
<reference evidence="2 3" key="1">
    <citation type="submission" date="2018-09" db="EMBL/GenBank/DDBJ databases">
        <authorList>
            <person name="Zhu H."/>
        </authorList>
    </citation>
    <scope>NUCLEOTIDE SEQUENCE [LARGE SCALE GENOMIC DNA]</scope>
    <source>
        <strain evidence="2 3">K1W22B-8</strain>
    </source>
</reference>
<dbReference type="Proteomes" id="UP000284605">
    <property type="component" value="Unassembled WGS sequence"/>
</dbReference>
<gene>
    <name evidence="2" type="ORF">D3874_17700</name>
</gene>
<dbReference type="GO" id="GO:0003677">
    <property type="term" value="F:DNA binding"/>
    <property type="evidence" value="ECO:0007669"/>
    <property type="project" value="InterPro"/>
</dbReference>
<dbReference type="Gene3D" id="1.10.260.40">
    <property type="entry name" value="lambda repressor-like DNA-binding domains"/>
    <property type="match status" value="1"/>
</dbReference>
<evidence type="ECO:0000259" key="1">
    <source>
        <dbReference type="PROSITE" id="PS50943"/>
    </source>
</evidence>
<dbReference type="EMBL" id="QYUK01000011">
    <property type="protein sequence ID" value="RJF88604.1"/>
    <property type="molecule type" value="Genomic_DNA"/>
</dbReference>
<dbReference type="InterPro" id="IPR010982">
    <property type="entry name" value="Lambda_DNA-bd_dom_sf"/>
</dbReference>
<dbReference type="OrthoDB" id="9797478at2"/>
<evidence type="ECO:0000313" key="3">
    <source>
        <dbReference type="Proteomes" id="UP000284605"/>
    </source>
</evidence>
<organism evidence="2 3">
    <name type="scientific">Oleomonas cavernae</name>
    <dbReference type="NCBI Taxonomy" id="2320859"/>
    <lineage>
        <taxon>Bacteria</taxon>
        <taxon>Pseudomonadati</taxon>
        <taxon>Pseudomonadota</taxon>
        <taxon>Alphaproteobacteria</taxon>
        <taxon>Acetobacterales</taxon>
        <taxon>Acetobacteraceae</taxon>
        <taxon>Oleomonas</taxon>
    </lineage>
</organism>
<feature type="domain" description="HTH cro/C1-type" evidence="1">
    <location>
        <begin position="33"/>
        <end position="86"/>
    </location>
</feature>
<keyword evidence="3" id="KW-1185">Reference proteome</keyword>
<comment type="caution">
    <text evidence="2">The sequence shown here is derived from an EMBL/GenBank/DDBJ whole genome shotgun (WGS) entry which is preliminary data.</text>
</comment>
<proteinExistence type="predicted"/>